<dbReference type="InterPro" id="IPR004360">
    <property type="entry name" value="Glyas_Fos-R_dOase_dom"/>
</dbReference>
<reference evidence="2 3" key="1">
    <citation type="submission" date="2024-08" db="EMBL/GenBank/DDBJ databases">
        <title>Whole-genome sequencing of halo(alkali)philic microorganisms from hypersaline lakes.</title>
        <authorList>
            <person name="Sorokin D.Y."/>
            <person name="Merkel A.Y."/>
            <person name="Messina E."/>
            <person name="Yakimov M."/>
        </authorList>
    </citation>
    <scope>NUCLEOTIDE SEQUENCE [LARGE SCALE GENOMIC DNA]</scope>
    <source>
        <strain evidence="2 3">AB-hyl4</strain>
    </source>
</reference>
<evidence type="ECO:0000313" key="3">
    <source>
        <dbReference type="Proteomes" id="UP001575105"/>
    </source>
</evidence>
<dbReference type="SUPFAM" id="SSF54593">
    <property type="entry name" value="Glyoxalase/Bleomycin resistance protein/Dihydroxybiphenyl dioxygenase"/>
    <property type="match status" value="1"/>
</dbReference>
<dbReference type="PROSITE" id="PS51819">
    <property type="entry name" value="VOC"/>
    <property type="match status" value="1"/>
</dbReference>
<dbReference type="Gene3D" id="3.30.720.110">
    <property type="match status" value="1"/>
</dbReference>
<dbReference type="EMBL" id="JBGUBD010000013">
    <property type="protein sequence ID" value="MFA9479942.1"/>
    <property type="molecule type" value="Genomic_DNA"/>
</dbReference>
<dbReference type="PANTHER" id="PTHR34109">
    <property type="entry name" value="BNAUNNG04460D PROTEIN-RELATED"/>
    <property type="match status" value="1"/>
</dbReference>
<proteinExistence type="predicted"/>
<keyword evidence="3" id="KW-1185">Reference proteome</keyword>
<evidence type="ECO:0000313" key="2">
    <source>
        <dbReference type="EMBL" id="MFA9479942.1"/>
    </source>
</evidence>
<dbReference type="PANTHER" id="PTHR34109:SF1">
    <property type="entry name" value="VOC DOMAIN-CONTAINING PROTEIN"/>
    <property type="match status" value="1"/>
</dbReference>
<accession>A0ABV4U8J5</accession>
<feature type="domain" description="VOC" evidence="1">
    <location>
        <begin position="10"/>
        <end position="127"/>
    </location>
</feature>
<dbReference type="Pfam" id="PF00903">
    <property type="entry name" value="Glyoxalase"/>
    <property type="match status" value="1"/>
</dbReference>
<gene>
    <name evidence="2" type="ORF">ACERK3_16785</name>
</gene>
<dbReference type="Proteomes" id="UP001575105">
    <property type="component" value="Unassembled WGS sequence"/>
</dbReference>
<comment type="caution">
    <text evidence="2">The sequence shown here is derived from an EMBL/GenBank/DDBJ whole genome shotgun (WGS) entry which is preliminary data.</text>
</comment>
<dbReference type="RefSeq" id="WP_425346868.1">
    <property type="nucleotide sequence ID" value="NZ_JBGUBD010000013.1"/>
</dbReference>
<sequence>MGQVKTIPKGYHTVTPYLTVAGADKLVAFIEQVFGGSEVGRHDRPDGAIMHAEVRIGDSLIMISEACEQMGPMPGALYVYVDEVDAVYRKLMEAGATSVMEPADMFWGDRFASVRDPWGNAWSIATHVEDVSPDELNRRARAFTEQVDQPG</sequence>
<dbReference type="CDD" id="cd07246">
    <property type="entry name" value="VOC_like"/>
    <property type="match status" value="1"/>
</dbReference>
<protein>
    <submittedName>
        <fullName evidence="2">VOC family protein</fullName>
    </submittedName>
</protein>
<dbReference type="InterPro" id="IPR029068">
    <property type="entry name" value="Glyas_Bleomycin-R_OHBP_Dase"/>
</dbReference>
<name>A0ABV4U8J5_9BACT</name>
<dbReference type="Gene3D" id="3.30.720.120">
    <property type="match status" value="1"/>
</dbReference>
<evidence type="ECO:0000259" key="1">
    <source>
        <dbReference type="PROSITE" id="PS51819"/>
    </source>
</evidence>
<organism evidence="2 3">
    <name type="scientific">Natronomicrosphaera hydrolytica</name>
    <dbReference type="NCBI Taxonomy" id="3242702"/>
    <lineage>
        <taxon>Bacteria</taxon>
        <taxon>Pseudomonadati</taxon>
        <taxon>Planctomycetota</taxon>
        <taxon>Phycisphaerae</taxon>
        <taxon>Phycisphaerales</taxon>
        <taxon>Phycisphaeraceae</taxon>
        <taxon>Natronomicrosphaera</taxon>
    </lineage>
</organism>
<dbReference type="InterPro" id="IPR037523">
    <property type="entry name" value="VOC_core"/>
</dbReference>